<comment type="caution">
    <text evidence="1">The sequence shown here is derived from an EMBL/GenBank/DDBJ whole genome shotgun (WGS) entry which is preliminary data.</text>
</comment>
<evidence type="ECO:0000313" key="1">
    <source>
        <dbReference type="EMBL" id="GAG25313.1"/>
    </source>
</evidence>
<dbReference type="EMBL" id="BARS01034707">
    <property type="protein sequence ID" value="GAG25313.1"/>
    <property type="molecule type" value="Genomic_DNA"/>
</dbReference>
<sequence length="148" mass="16602">MRDAAPPSGPVSLSVSGEPMGSSRLARALRQDAYNGWMAGITPGLVDIVRDFLVVDQAMRSLLERYRSGTLRFEEVRDGIAADEGSALFRLKERCHALFRLGKGAPHVARPREVLFDLAVGSLFHETMKVRENFYQREIYGPRVRALR</sequence>
<protein>
    <submittedName>
        <fullName evidence="1">Uncharacterized protein</fullName>
    </submittedName>
</protein>
<accession>X0WLB8</accession>
<reference evidence="1" key="1">
    <citation type="journal article" date="2014" name="Front. Microbiol.">
        <title>High frequency of phylogenetically diverse reductive dehalogenase-homologous genes in deep subseafloor sedimentary metagenomes.</title>
        <authorList>
            <person name="Kawai M."/>
            <person name="Futagami T."/>
            <person name="Toyoda A."/>
            <person name="Takaki Y."/>
            <person name="Nishi S."/>
            <person name="Hori S."/>
            <person name="Arai W."/>
            <person name="Tsubouchi T."/>
            <person name="Morono Y."/>
            <person name="Uchiyama I."/>
            <person name="Ito T."/>
            <person name="Fujiyama A."/>
            <person name="Inagaki F."/>
            <person name="Takami H."/>
        </authorList>
    </citation>
    <scope>NUCLEOTIDE SEQUENCE</scope>
    <source>
        <strain evidence="1">Expedition CK06-06</strain>
    </source>
</reference>
<gene>
    <name evidence="1" type="ORF">S01H1_53587</name>
</gene>
<proteinExistence type="predicted"/>
<feature type="non-terminal residue" evidence="1">
    <location>
        <position position="148"/>
    </location>
</feature>
<dbReference type="AlphaFoldDB" id="X0WLB8"/>
<organism evidence="1">
    <name type="scientific">marine sediment metagenome</name>
    <dbReference type="NCBI Taxonomy" id="412755"/>
    <lineage>
        <taxon>unclassified sequences</taxon>
        <taxon>metagenomes</taxon>
        <taxon>ecological metagenomes</taxon>
    </lineage>
</organism>
<name>X0WLB8_9ZZZZ</name>